<protein>
    <submittedName>
        <fullName evidence="1">Uncharacterized protein</fullName>
    </submittedName>
</protein>
<comment type="caution">
    <text evidence="1">The sequence shown here is derived from an EMBL/GenBank/DDBJ whole genome shotgun (WGS) entry which is preliminary data.</text>
</comment>
<evidence type="ECO:0000313" key="1">
    <source>
        <dbReference type="EMBL" id="KPQ44648.1"/>
    </source>
</evidence>
<organism evidence="1 2">
    <name type="scientific">Candidatus Methanoperedens nitratireducens</name>
    <dbReference type="NCBI Taxonomy" id="1392998"/>
    <lineage>
        <taxon>Archaea</taxon>
        <taxon>Methanobacteriati</taxon>
        <taxon>Methanobacteriota</taxon>
        <taxon>Stenosarchaea group</taxon>
        <taxon>Methanomicrobia</taxon>
        <taxon>Methanosarcinales</taxon>
        <taxon>ANME-2 cluster</taxon>
        <taxon>Candidatus Methanoperedentaceae</taxon>
        <taxon>Candidatus Methanoperedens</taxon>
    </lineage>
</organism>
<evidence type="ECO:0000313" key="2">
    <source>
        <dbReference type="Proteomes" id="UP000050360"/>
    </source>
</evidence>
<reference evidence="1 2" key="1">
    <citation type="submission" date="2015-09" db="EMBL/GenBank/DDBJ databases">
        <title>A metagenomics-based metabolic model of nitrate-dependent anaerobic oxidation of methane by Methanoperedens-like archaea.</title>
        <authorList>
            <person name="Arshad A."/>
            <person name="Speth D.R."/>
            <person name="De Graaf R.M."/>
            <person name="Op Den Camp H.J."/>
            <person name="Jetten M.S."/>
            <person name="Welte C.U."/>
        </authorList>
    </citation>
    <scope>NUCLEOTIDE SEQUENCE [LARGE SCALE GENOMIC DNA]</scope>
</reference>
<sequence length="98" mass="10751">MNKKLSIGMVLILYAALAGIPSVMSYLMEKNIIVQSYGVSCGSCHVDPSANIPGKINLTRPKQVTGKEFSQPGIDQMGMPQIIYPGIFRQHEKSLIKE</sequence>
<accession>A0A0P8CCI4</accession>
<gene>
    <name evidence="1" type="ORF">MPEBLZ_00778</name>
</gene>
<proteinExistence type="predicted"/>
<dbReference type="AlphaFoldDB" id="A0A0P8CCI4"/>
<name>A0A0P8CCI4_9EURY</name>
<dbReference type="EMBL" id="LKCM01000065">
    <property type="protein sequence ID" value="KPQ44648.1"/>
    <property type="molecule type" value="Genomic_DNA"/>
</dbReference>
<dbReference type="Proteomes" id="UP000050360">
    <property type="component" value="Unassembled WGS sequence"/>
</dbReference>